<sequence>MDIDKYLSNYSNPKIHPQIIRLTNEQKIRIKRFIDEIIEKTGREFEISELKILNDRIEIGINYRLSMF</sequence>
<dbReference type="EMBL" id="BAABHX010000010">
    <property type="protein sequence ID" value="GAA5101954.1"/>
    <property type="molecule type" value="Genomic_DNA"/>
</dbReference>
<gene>
    <name evidence="1" type="ORF">GCM10023210_42470</name>
</gene>
<organism evidence="1 2">
    <name type="scientific">Chryseobacterium ginsengisoli</name>
    <dbReference type="NCBI Taxonomy" id="363853"/>
    <lineage>
        <taxon>Bacteria</taxon>
        <taxon>Pseudomonadati</taxon>
        <taxon>Bacteroidota</taxon>
        <taxon>Flavobacteriia</taxon>
        <taxon>Flavobacteriales</taxon>
        <taxon>Weeksellaceae</taxon>
        <taxon>Chryseobacterium group</taxon>
        <taxon>Chryseobacterium</taxon>
    </lineage>
</organism>
<dbReference type="RefSeq" id="WP_345208457.1">
    <property type="nucleotide sequence ID" value="NZ_BAABHX010000010.1"/>
</dbReference>
<name>A0ABP9MYJ2_9FLAO</name>
<reference evidence="2" key="1">
    <citation type="journal article" date="2019" name="Int. J. Syst. Evol. Microbiol.">
        <title>The Global Catalogue of Microorganisms (GCM) 10K type strain sequencing project: providing services to taxonomists for standard genome sequencing and annotation.</title>
        <authorList>
            <consortium name="The Broad Institute Genomics Platform"/>
            <consortium name="The Broad Institute Genome Sequencing Center for Infectious Disease"/>
            <person name="Wu L."/>
            <person name="Ma J."/>
        </authorList>
    </citation>
    <scope>NUCLEOTIDE SEQUENCE [LARGE SCALE GENOMIC DNA]</scope>
    <source>
        <strain evidence="2">JCM 18019</strain>
    </source>
</reference>
<accession>A0ABP9MYJ2</accession>
<comment type="caution">
    <text evidence="1">The sequence shown here is derived from an EMBL/GenBank/DDBJ whole genome shotgun (WGS) entry which is preliminary data.</text>
</comment>
<proteinExistence type="predicted"/>
<protein>
    <submittedName>
        <fullName evidence="1">Uncharacterized protein</fullName>
    </submittedName>
</protein>
<dbReference type="Proteomes" id="UP001500353">
    <property type="component" value="Unassembled WGS sequence"/>
</dbReference>
<keyword evidence="2" id="KW-1185">Reference proteome</keyword>
<evidence type="ECO:0000313" key="2">
    <source>
        <dbReference type="Proteomes" id="UP001500353"/>
    </source>
</evidence>
<evidence type="ECO:0000313" key="1">
    <source>
        <dbReference type="EMBL" id="GAA5101954.1"/>
    </source>
</evidence>